<dbReference type="GO" id="GO:0050019">
    <property type="term" value="F:L-arabinitol 4-dehydrogenase activity"/>
    <property type="evidence" value="ECO:0007669"/>
    <property type="project" value="UniProtKB-EC"/>
</dbReference>
<dbReference type="InterPro" id="IPR036291">
    <property type="entry name" value="NAD(P)-bd_dom_sf"/>
</dbReference>
<dbReference type="SMART" id="SM00829">
    <property type="entry name" value="PKS_ER"/>
    <property type="match status" value="1"/>
</dbReference>
<dbReference type="InterPro" id="IPR013154">
    <property type="entry name" value="ADH-like_N"/>
</dbReference>
<comment type="catalytic activity">
    <reaction evidence="10">
        <text>L-arabinitol + NAD(+) = L-xylulose + NADH + H(+)</text>
        <dbReference type="Rhea" id="RHEA:16381"/>
        <dbReference type="ChEBI" id="CHEBI:15378"/>
        <dbReference type="ChEBI" id="CHEBI:17399"/>
        <dbReference type="ChEBI" id="CHEBI:18403"/>
        <dbReference type="ChEBI" id="CHEBI:57540"/>
        <dbReference type="ChEBI" id="CHEBI:57945"/>
        <dbReference type="EC" id="1.1.1.12"/>
    </reaction>
</comment>
<proteinExistence type="inferred from homology"/>
<dbReference type="Gene3D" id="3.90.180.10">
    <property type="entry name" value="Medium-chain alcohol dehydrogenases, catalytic domain"/>
    <property type="match status" value="1"/>
</dbReference>
<evidence type="ECO:0000313" key="14">
    <source>
        <dbReference type="Proteomes" id="UP000054144"/>
    </source>
</evidence>
<dbReference type="InterPro" id="IPR002328">
    <property type="entry name" value="ADH_Zn_CS"/>
</dbReference>
<dbReference type="PROSITE" id="PS00059">
    <property type="entry name" value="ADH_ZINC"/>
    <property type="match status" value="1"/>
</dbReference>
<organism evidence="13 14">
    <name type="scientific">Fistulina hepatica ATCC 64428</name>
    <dbReference type="NCBI Taxonomy" id="1128425"/>
    <lineage>
        <taxon>Eukaryota</taxon>
        <taxon>Fungi</taxon>
        <taxon>Dikarya</taxon>
        <taxon>Basidiomycota</taxon>
        <taxon>Agaricomycotina</taxon>
        <taxon>Agaricomycetes</taxon>
        <taxon>Agaricomycetidae</taxon>
        <taxon>Agaricales</taxon>
        <taxon>Fistulinaceae</taxon>
        <taxon>Fistulina</taxon>
    </lineage>
</organism>
<dbReference type="InterPro" id="IPR011032">
    <property type="entry name" value="GroES-like_sf"/>
</dbReference>
<dbReference type="SUPFAM" id="SSF51735">
    <property type="entry name" value="NAD(P)-binding Rossmann-fold domains"/>
    <property type="match status" value="1"/>
</dbReference>
<dbReference type="GO" id="GO:0006062">
    <property type="term" value="P:sorbitol catabolic process"/>
    <property type="evidence" value="ECO:0007669"/>
    <property type="project" value="TreeGrafter"/>
</dbReference>
<evidence type="ECO:0000256" key="2">
    <source>
        <dbReference type="ARBA" id="ARBA00008072"/>
    </source>
</evidence>
<evidence type="ECO:0000259" key="12">
    <source>
        <dbReference type="SMART" id="SM00829"/>
    </source>
</evidence>
<dbReference type="Pfam" id="PF08240">
    <property type="entry name" value="ADH_N"/>
    <property type="match status" value="1"/>
</dbReference>
<dbReference type="InterPro" id="IPR013149">
    <property type="entry name" value="ADH-like_C"/>
</dbReference>
<comment type="subunit">
    <text evidence="3">Homotetramer.</text>
</comment>
<dbReference type="CDD" id="cd05285">
    <property type="entry name" value="sorbitol_DH"/>
    <property type="match status" value="1"/>
</dbReference>
<dbReference type="OrthoDB" id="2148442at2759"/>
<evidence type="ECO:0000256" key="11">
    <source>
        <dbReference type="RuleBase" id="RU361277"/>
    </source>
</evidence>
<evidence type="ECO:0000256" key="6">
    <source>
        <dbReference type="ARBA" id="ARBA00023002"/>
    </source>
</evidence>
<evidence type="ECO:0000256" key="1">
    <source>
        <dbReference type="ARBA" id="ARBA00001947"/>
    </source>
</evidence>
<evidence type="ECO:0000256" key="9">
    <source>
        <dbReference type="ARBA" id="ARBA00039783"/>
    </source>
</evidence>
<comment type="cofactor">
    <cofactor evidence="1 11">
        <name>Zn(2+)</name>
        <dbReference type="ChEBI" id="CHEBI:29105"/>
    </cofactor>
</comment>
<keyword evidence="7" id="KW-0520">NAD</keyword>
<name>A0A0D7AI04_9AGAR</name>
<dbReference type="AlphaFoldDB" id="A0A0D7AI04"/>
<feature type="domain" description="Enoyl reductase (ER)" evidence="12">
    <location>
        <begin position="46"/>
        <end position="383"/>
    </location>
</feature>
<accession>A0A0D7AI04</accession>
<dbReference type="EMBL" id="KN881696">
    <property type="protein sequence ID" value="KIY49955.1"/>
    <property type="molecule type" value="Genomic_DNA"/>
</dbReference>
<dbReference type="FunFam" id="3.40.50.720:FF:000068">
    <property type="entry name" value="Sorbitol dehydrogenase"/>
    <property type="match status" value="1"/>
</dbReference>
<evidence type="ECO:0000256" key="5">
    <source>
        <dbReference type="ARBA" id="ARBA00022833"/>
    </source>
</evidence>
<evidence type="ECO:0000256" key="7">
    <source>
        <dbReference type="ARBA" id="ARBA00023027"/>
    </source>
</evidence>
<evidence type="ECO:0000256" key="3">
    <source>
        <dbReference type="ARBA" id="ARBA00011881"/>
    </source>
</evidence>
<dbReference type="Gene3D" id="3.40.50.720">
    <property type="entry name" value="NAD(P)-binding Rossmann-like Domain"/>
    <property type="match status" value="1"/>
</dbReference>
<dbReference type="Pfam" id="PF00107">
    <property type="entry name" value="ADH_zinc_N"/>
    <property type="match status" value="1"/>
</dbReference>
<dbReference type="SUPFAM" id="SSF50129">
    <property type="entry name" value="GroES-like"/>
    <property type="match status" value="1"/>
</dbReference>
<sequence>MCAAQVVTAGNPEIYNPRKVLDSPEFKIFAPGEQPAKDANIACFYNDKKEIHLVQKPKPKPGPGQVLLHVRATGICGSDVHFWKHGRIGDSMVVRDECGSGHESAGEVIELGEGVTQWKVGDRVAIEAGVPCFKPSCDLCRVGKYNACPDVVFFSTPPYHGTLTRFHLHPAAWLHRLPDNVSFEEGSLCEPLAVALGSIENADLRLGDPVVICGAGPIGLVSLLSARAAGAEPIVITDVVQSRLDFAKKLVPGVRAVKIDPSLTPQQQAEIVKAAGGTGGFKLALECTGVQGSIHTAIYSMLFGGKVFIIGVGKSEQEFPFMHLSANEISLGFQYRYANQYPKAIRLIAGGLINVKPLVTHRFKLEDAVSAFHVAADPTQGAIKCQIQD</sequence>
<protein>
    <recommendedName>
        <fullName evidence="9">L-arabinitol 4-dehydrogenase</fullName>
        <ecNumber evidence="8">1.1.1.12</ecNumber>
    </recommendedName>
</protein>
<reference evidence="13 14" key="1">
    <citation type="journal article" date="2015" name="Fungal Genet. Biol.">
        <title>Evolution of novel wood decay mechanisms in Agaricales revealed by the genome sequences of Fistulina hepatica and Cylindrobasidium torrendii.</title>
        <authorList>
            <person name="Floudas D."/>
            <person name="Held B.W."/>
            <person name="Riley R."/>
            <person name="Nagy L.G."/>
            <person name="Koehler G."/>
            <person name="Ransdell A.S."/>
            <person name="Younus H."/>
            <person name="Chow J."/>
            <person name="Chiniquy J."/>
            <person name="Lipzen A."/>
            <person name="Tritt A."/>
            <person name="Sun H."/>
            <person name="Haridas S."/>
            <person name="LaButti K."/>
            <person name="Ohm R.A."/>
            <person name="Kues U."/>
            <person name="Blanchette R.A."/>
            <person name="Grigoriev I.V."/>
            <person name="Minto R.E."/>
            <person name="Hibbett D.S."/>
        </authorList>
    </citation>
    <scope>NUCLEOTIDE SEQUENCE [LARGE SCALE GENOMIC DNA]</scope>
    <source>
        <strain evidence="13 14">ATCC 64428</strain>
    </source>
</reference>
<dbReference type="GO" id="GO:0008270">
    <property type="term" value="F:zinc ion binding"/>
    <property type="evidence" value="ECO:0007669"/>
    <property type="project" value="InterPro"/>
</dbReference>
<dbReference type="PANTHER" id="PTHR43161:SF12">
    <property type="entry name" value="L-ARABINITOL 4-DEHYDROGENASE"/>
    <property type="match status" value="1"/>
</dbReference>
<gene>
    <name evidence="13" type="ORF">FISHEDRAFT_65061</name>
</gene>
<evidence type="ECO:0000313" key="13">
    <source>
        <dbReference type="EMBL" id="KIY49955.1"/>
    </source>
</evidence>
<evidence type="ECO:0000256" key="10">
    <source>
        <dbReference type="ARBA" id="ARBA00049317"/>
    </source>
</evidence>
<keyword evidence="5 11" id="KW-0862">Zinc</keyword>
<dbReference type="Proteomes" id="UP000054144">
    <property type="component" value="Unassembled WGS sequence"/>
</dbReference>
<dbReference type="InterPro" id="IPR020843">
    <property type="entry name" value="ER"/>
</dbReference>
<evidence type="ECO:0000256" key="4">
    <source>
        <dbReference type="ARBA" id="ARBA00022723"/>
    </source>
</evidence>
<dbReference type="InterPro" id="IPR045306">
    <property type="entry name" value="SDH-like"/>
</dbReference>
<keyword evidence="14" id="KW-1185">Reference proteome</keyword>
<dbReference type="PANTHER" id="PTHR43161">
    <property type="entry name" value="SORBITOL DEHYDROGENASE"/>
    <property type="match status" value="1"/>
</dbReference>
<comment type="similarity">
    <text evidence="2 11">Belongs to the zinc-containing alcohol dehydrogenase family.</text>
</comment>
<keyword evidence="6" id="KW-0560">Oxidoreductase</keyword>
<dbReference type="EC" id="1.1.1.12" evidence="8"/>
<keyword evidence="4 11" id="KW-0479">Metal-binding</keyword>
<dbReference type="GO" id="GO:0003939">
    <property type="term" value="F:L-iditol 2-dehydrogenase (NAD+) activity"/>
    <property type="evidence" value="ECO:0007669"/>
    <property type="project" value="TreeGrafter"/>
</dbReference>
<evidence type="ECO:0000256" key="8">
    <source>
        <dbReference type="ARBA" id="ARBA00038954"/>
    </source>
</evidence>